<keyword evidence="1" id="KW-0175">Coiled coil</keyword>
<feature type="transmembrane region" description="Helical" evidence="2">
    <location>
        <begin position="435"/>
        <end position="465"/>
    </location>
</feature>
<gene>
    <name evidence="3" type="ORF">ABC228_01440</name>
</gene>
<feature type="transmembrane region" description="Helical" evidence="2">
    <location>
        <begin position="330"/>
        <end position="352"/>
    </location>
</feature>
<dbReference type="InterPro" id="IPR016024">
    <property type="entry name" value="ARM-type_fold"/>
</dbReference>
<keyword evidence="2" id="KW-0472">Membrane</keyword>
<accession>A0ABU9XC67</accession>
<dbReference type="EMBL" id="JBDIML010000001">
    <property type="protein sequence ID" value="MEN2765838.1"/>
    <property type="molecule type" value="Genomic_DNA"/>
</dbReference>
<feature type="transmembrane region" description="Helical" evidence="2">
    <location>
        <begin position="103"/>
        <end position="125"/>
    </location>
</feature>
<evidence type="ECO:0000256" key="1">
    <source>
        <dbReference type="SAM" id="Coils"/>
    </source>
</evidence>
<proteinExistence type="predicted"/>
<evidence type="ECO:0008006" key="5">
    <source>
        <dbReference type="Google" id="ProtNLM"/>
    </source>
</evidence>
<name>A0ABU9XC67_9BACI</name>
<keyword evidence="2" id="KW-0812">Transmembrane</keyword>
<feature type="transmembrane region" description="Helical" evidence="2">
    <location>
        <begin position="486"/>
        <end position="505"/>
    </location>
</feature>
<reference evidence="3 4" key="1">
    <citation type="submission" date="2024-05" db="EMBL/GenBank/DDBJ databases">
        <authorList>
            <person name="Haq I."/>
            <person name="Ullah Z."/>
            <person name="Ahmad R."/>
            <person name="Li M."/>
            <person name="Tong Y."/>
        </authorList>
    </citation>
    <scope>NUCLEOTIDE SEQUENCE [LARGE SCALE GENOMIC DNA]</scope>
    <source>
        <strain evidence="3 4">16A2E</strain>
    </source>
</reference>
<dbReference type="RefSeq" id="WP_345823310.1">
    <property type="nucleotide sequence ID" value="NZ_JBDIML010000001.1"/>
</dbReference>
<evidence type="ECO:0000313" key="3">
    <source>
        <dbReference type="EMBL" id="MEN2765838.1"/>
    </source>
</evidence>
<dbReference type="PANTHER" id="PTHR37813:SF1">
    <property type="entry name" value="FELS-2 PROPHAGE PROTEIN"/>
    <property type="match status" value="1"/>
</dbReference>
<dbReference type="PANTHER" id="PTHR37813">
    <property type="entry name" value="FELS-2 PROPHAGE PROTEIN"/>
    <property type="match status" value="1"/>
</dbReference>
<feature type="coiled-coil region" evidence="1">
    <location>
        <begin position="131"/>
        <end position="158"/>
    </location>
</feature>
<dbReference type="Proteomes" id="UP001444625">
    <property type="component" value="Unassembled WGS sequence"/>
</dbReference>
<sequence length="760" mass="83495">MNERLNAIVGAKISEFRRKMAQVKATAMALPKNIVIEVEARVDKTQKRLDRLANSIRTLQTIGGNMAKGGLIALSPSAIPVLAGLTAALAMLGPMLAVMGGGALGLAAAFGVAGTGLAAFGTIAIPTMSRIAKAQNEIAKAEEKLAKADTAEERAKAQAELNAVYDKLSGSQQGFIKSLNSFKSFWGDFVTSFETPMLNIFSQGLTTLQKALKKLAPVFDKALSAMNTLMSDLDKSLSNPTVVKFIEFLAANVEPMMTKLGRAFGNIALGIMDMMMAFKPLMDMMADGFLEMSRGFAEWAKGLADSPGFQKFVSYVQENLPKVKNIFKDAFLGIIDLFAAFAPLAADMMSGLEDLMAKFRKWASNLESNDAFQGFIQYIRDNGPKVMTFFGEFIRLIANLVKAVAPLGAQMLELVNKFLIWFNGFIENNPWFQKFIGFMIVFGGVLQAVLPIIIGVISFFGGLFNTIKTKVWPWLQKLWTTIATKLLPFLGKIGGVIGKVLPWIAKIGGFFLRFLTGPIGWVIQIVILLVQVIVKYWDQIKSFTKKVFSAIADFFKSIWNGIKNFFTDTLVGLRDKAKEKMESMKNAIKDKMTGIWDGIKSIWDKITGFFDDINLFDSGKKIIQSAIDGIKSMIGKVGDVVGNITQKIRDFFPFSPPKEGPLRDLHKTDFSWAITKSINDSKASIQRAMNGMLQPTMALGFGGVSVGAPTSYDSREETFVSMQGVFDGAEITIREDADIERIAIALAERTKDSKRTRGIR</sequence>
<feature type="transmembrane region" description="Helical" evidence="2">
    <location>
        <begin position="71"/>
        <end position="97"/>
    </location>
</feature>
<feature type="coiled-coil region" evidence="1">
    <location>
        <begin position="35"/>
        <end position="62"/>
    </location>
</feature>
<organism evidence="3 4">
    <name type="scientific">Ornithinibacillus xuwenensis</name>
    <dbReference type="NCBI Taxonomy" id="3144668"/>
    <lineage>
        <taxon>Bacteria</taxon>
        <taxon>Bacillati</taxon>
        <taxon>Bacillota</taxon>
        <taxon>Bacilli</taxon>
        <taxon>Bacillales</taxon>
        <taxon>Bacillaceae</taxon>
        <taxon>Ornithinibacillus</taxon>
    </lineage>
</organism>
<dbReference type="Gene3D" id="1.20.120.20">
    <property type="entry name" value="Apolipoprotein"/>
    <property type="match status" value="1"/>
</dbReference>
<evidence type="ECO:0000313" key="4">
    <source>
        <dbReference type="Proteomes" id="UP001444625"/>
    </source>
</evidence>
<protein>
    <recommendedName>
        <fullName evidence="5">Phage-related protein</fullName>
    </recommendedName>
</protein>
<evidence type="ECO:0000256" key="2">
    <source>
        <dbReference type="SAM" id="Phobius"/>
    </source>
</evidence>
<feature type="transmembrane region" description="Helical" evidence="2">
    <location>
        <begin position="511"/>
        <end position="537"/>
    </location>
</feature>
<comment type="caution">
    <text evidence="3">The sequence shown here is derived from an EMBL/GenBank/DDBJ whole genome shotgun (WGS) entry which is preliminary data.</text>
</comment>
<dbReference type="SUPFAM" id="SSF48371">
    <property type="entry name" value="ARM repeat"/>
    <property type="match status" value="1"/>
</dbReference>
<keyword evidence="2" id="KW-1133">Transmembrane helix</keyword>
<keyword evidence="4" id="KW-1185">Reference proteome</keyword>
<dbReference type="Gene3D" id="1.20.1170.10">
    <property type="match status" value="1"/>
</dbReference>